<dbReference type="NCBIfam" id="TIGR01552">
    <property type="entry name" value="phd_fam"/>
    <property type="match status" value="1"/>
</dbReference>
<comment type="similarity">
    <text evidence="1 2">Belongs to the phD/YefM antitoxin family.</text>
</comment>
<gene>
    <name evidence="3" type="ORF">MSIMFB_02773</name>
</gene>
<reference evidence="3 4" key="1">
    <citation type="submission" date="2017-10" db="EMBL/GenBank/DDBJ databases">
        <authorList>
            <consortium name="Urmite Genomes"/>
        </authorList>
    </citation>
    <scope>NUCLEOTIDE SEQUENCE [LARGE SCALE GENOMIC DNA]</scope>
    <source>
        <strain evidence="3 4">FB-527</strain>
    </source>
</reference>
<comment type="function">
    <text evidence="2">Antitoxin component of a type II toxin-antitoxin (TA) system.</text>
</comment>
<sequence length="83" mass="8977">MVGAVQQKTITSTKAKATLNALLAEVERTGTRVTITNHGRPVAVLVPVRETPRRFGQLPNLAVPKDFDDPLPESELAAWEGNS</sequence>
<dbReference type="InterPro" id="IPR036165">
    <property type="entry name" value="YefM-like_sf"/>
</dbReference>
<dbReference type="Gene3D" id="3.40.1620.10">
    <property type="entry name" value="YefM-like domain"/>
    <property type="match status" value="1"/>
</dbReference>
<accession>A0A7Z7IKI5</accession>
<dbReference type="RefSeq" id="WP_186243163.1">
    <property type="nucleotide sequence ID" value="NZ_OCTY01000002.1"/>
</dbReference>
<proteinExistence type="inferred from homology"/>
<evidence type="ECO:0000313" key="3">
    <source>
        <dbReference type="EMBL" id="SOJ55284.1"/>
    </source>
</evidence>
<dbReference type="Proteomes" id="UP000554965">
    <property type="component" value="Unassembled WGS sequence"/>
</dbReference>
<comment type="caution">
    <text evidence="3">The sequence shown here is derived from an EMBL/GenBank/DDBJ whole genome shotgun (WGS) entry which is preliminary data.</text>
</comment>
<keyword evidence="4" id="KW-1185">Reference proteome</keyword>
<name>A0A7Z7IKI5_9MYCO</name>
<dbReference type="EMBL" id="OCTY01000002">
    <property type="protein sequence ID" value="SOJ55284.1"/>
    <property type="molecule type" value="Genomic_DNA"/>
</dbReference>
<evidence type="ECO:0000313" key="4">
    <source>
        <dbReference type="Proteomes" id="UP000554965"/>
    </source>
</evidence>
<organism evidence="3 4">
    <name type="scientific">Mycobacterium simulans</name>
    <dbReference type="NCBI Taxonomy" id="627089"/>
    <lineage>
        <taxon>Bacteria</taxon>
        <taxon>Bacillati</taxon>
        <taxon>Actinomycetota</taxon>
        <taxon>Actinomycetes</taxon>
        <taxon>Mycobacteriales</taxon>
        <taxon>Mycobacteriaceae</taxon>
        <taxon>Mycobacterium</taxon>
    </lineage>
</organism>
<evidence type="ECO:0000256" key="2">
    <source>
        <dbReference type="RuleBase" id="RU362080"/>
    </source>
</evidence>
<protein>
    <recommendedName>
        <fullName evidence="2">Antitoxin</fullName>
    </recommendedName>
</protein>
<dbReference type="InterPro" id="IPR006442">
    <property type="entry name" value="Antitoxin_Phd/YefM"/>
</dbReference>
<dbReference type="Pfam" id="PF02604">
    <property type="entry name" value="PhdYeFM_antitox"/>
    <property type="match status" value="1"/>
</dbReference>
<evidence type="ECO:0000256" key="1">
    <source>
        <dbReference type="ARBA" id="ARBA00009981"/>
    </source>
</evidence>
<dbReference type="SUPFAM" id="SSF143120">
    <property type="entry name" value="YefM-like"/>
    <property type="match status" value="1"/>
</dbReference>
<dbReference type="AlphaFoldDB" id="A0A7Z7IKI5"/>